<dbReference type="GO" id="GO:0045740">
    <property type="term" value="P:positive regulation of DNA replication"/>
    <property type="evidence" value="ECO:0007669"/>
    <property type="project" value="TreeGrafter"/>
</dbReference>
<comment type="subcellular location">
    <subcellularLocation>
        <location evidence="2">Chromosome</location>
        <location evidence="2">Telomere</location>
    </subcellularLocation>
    <subcellularLocation>
        <location evidence="1">Nucleus</location>
    </subcellularLocation>
</comment>
<dbReference type="GO" id="GO:1990879">
    <property type="term" value="C:CST complex"/>
    <property type="evidence" value="ECO:0007669"/>
    <property type="project" value="TreeGrafter"/>
</dbReference>
<evidence type="ECO:0000256" key="7">
    <source>
        <dbReference type="ARBA" id="ARBA00023125"/>
    </source>
</evidence>
<sequence>MSSDFIAELKNYIENYCSSELTCCSYEEKEFIDSVISYLIDNLLGFIREGKDVKQKLIMRVFEILLYVGLDISGELVFPDRKFINVMALLEDANHNRHIDYSQGYMVMGKLVYDETKNSLALMDVKSRLTIAVQLAHYNASVYNLNAIVIVPQFNLLFSNVEKPDFQVFLEIELMFTLYRDKRDNHLEEALHLPRKYLNNNQYSYQQLHRDILDVFKMNRNSGGILGMVISKSSTESHQFQIELMDINDMRIVVLKFSDISYFELVLVGNSYLFTDLQKLKRNDYIESYRYIPRYSLIFPMDDEMVGVNDNILDKVEQFKKSEGLIDCQCTIRSKFNNKTATVNIDQLGVLYLSVYHCDQFQGRNLRPGNKVVLHNVQPIYNKWKELTALSLCRKSSIKIIEFGVPISTLFKPYKPKPFFRRYPLFTNLFLCNLCTHLVKNFQVLPSDFISNIQYISNLFQLDRYFHTYYKPSLPNICKLLKGIYTFPVLEDQHVTLYNRRNSILIGKLVLDQQYTNVDGYGYCLLIDCSGNFIRCIVKDLEEYHLNCLYVIQRYRVVLEDTQLPESTFIRAMSYLEFSVTKECQLLFPIRQPYQLDMANLFYQPLNGEVNRFNDIFVIVLETAIQTLVDNSNQPMLIIKALVLLKNGEHSITIHCDQLERFVIIHRGHCYFITHLFLNGDDGGVFKFTSQSMIKSVVLVNSDHSQFILCDKGNEYLTKDYINTYRISYHVINNDSKFKEIIQSYNRELQSIQNSMRIRLDSILIYSKFTLVDGDGNTTVKLYGADFQKDLGKHRYIITLDRLYTNITIGSIVNFGNLMRLEQGSMEYIGTDTFTFSLLDTISDAMVVHNLQMDYLLECSLESINIESTQLYYLINCSVVKLVRLKFQYKCMECQYTIRRCICNPQHRQIDSLEFTGQMIVLVSDENTTKHLVFKSDKLFYQFLHIDPVIQLHVKSIANQISKELEWDCEWDEERNSKQLKSFPNALADIITNQTSPQSPCGVIVKKLVSDATLLICCKII</sequence>
<protein>
    <recommendedName>
        <fullName evidence="4">CST complex subunit CTC1</fullName>
    </recommendedName>
</protein>
<dbReference type="GO" id="GO:0042162">
    <property type="term" value="F:telomeric DNA binding"/>
    <property type="evidence" value="ECO:0007669"/>
    <property type="project" value="TreeGrafter"/>
</dbReference>
<comment type="similarity">
    <text evidence="3">Belongs to the CTC1 family.</text>
</comment>
<evidence type="ECO:0000256" key="3">
    <source>
        <dbReference type="ARBA" id="ARBA00006332"/>
    </source>
</evidence>
<dbReference type="PANTHER" id="PTHR14865">
    <property type="entry name" value="CST COMPLEX SUBUNIT CTC1"/>
    <property type="match status" value="1"/>
</dbReference>
<organism evidence="9 10">
    <name type="scientific">Tieghemostelium lacteum</name>
    <name type="common">Slime mold</name>
    <name type="synonym">Dictyostelium lacteum</name>
    <dbReference type="NCBI Taxonomy" id="361077"/>
    <lineage>
        <taxon>Eukaryota</taxon>
        <taxon>Amoebozoa</taxon>
        <taxon>Evosea</taxon>
        <taxon>Eumycetozoa</taxon>
        <taxon>Dictyostelia</taxon>
        <taxon>Dictyosteliales</taxon>
        <taxon>Raperosteliaceae</taxon>
        <taxon>Tieghemostelium</taxon>
    </lineage>
</organism>
<evidence type="ECO:0000256" key="1">
    <source>
        <dbReference type="ARBA" id="ARBA00004123"/>
    </source>
</evidence>
<gene>
    <name evidence="9" type="ORF">DLAC_10272</name>
</gene>
<dbReference type="Proteomes" id="UP000076078">
    <property type="component" value="Unassembled WGS sequence"/>
</dbReference>
<keyword evidence="8" id="KW-0539">Nucleus</keyword>
<proteinExistence type="inferred from homology"/>
<evidence type="ECO:0000313" key="10">
    <source>
        <dbReference type="Proteomes" id="UP000076078"/>
    </source>
</evidence>
<dbReference type="InParanoid" id="A0A151Z532"/>
<keyword evidence="6" id="KW-0779">Telomere</keyword>
<keyword evidence="10" id="KW-1185">Reference proteome</keyword>
<keyword evidence="7" id="KW-0238">DNA-binding</keyword>
<evidence type="ECO:0000256" key="4">
    <source>
        <dbReference type="ARBA" id="ARBA00016175"/>
    </source>
</evidence>
<dbReference type="GO" id="GO:0003697">
    <property type="term" value="F:single-stranded DNA binding"/>
    <property type="evidence" value="ECO:0007669"/>
    <property type="project" value="TreeGrafter"/>
</dbReference>
<comment type="caution">
    <text evidence="9">The sequence shown here is derived from an EMBL/GenBank/DDBJ whole genome shotgun (WGS) entry which is preliminary data.</text>
</comment>
<reference evidence="9 10" key="1">
    <citation type="submission" date="2015-12" db="EMBL/GenBank/DDBJ databases">
        <title>Dictyostelia acquired genes for synthesis and detection of signals that induce cell-type specialization by lateral gene transfer from prokaryotes.</title>
        <authorList>
            <person name="Gloeckner G."/>
            <person name="Schaap P."/>
        </authorList>
    </citation>
    <scope>NUCLEOTIDE SEQUENCE [LARGE SCALE GENOMIC DNA]</scope>
    <source>
        <strain evidence="9 10">TK</strain>
    </source>
</reference>
<evidence type="ECO:0000256" key="8">
    <source>
        <dbReference type="ARBA" id="ARBA00023242"/>
    </source>
</evidence>
<dbReference type="GO" id="GO:0010833">
    <property type="term" value="P:telomere maintenance via telomere lengthening"/>
    <property type="evidence" value="ECO:0007669"/>
    <property type="project" value="TreeGrafter"/>
</dbReference>
<evidence type="ECO:0000256" key="6">
    <source>
        <dbReference type="ARBA" id="ARBA00022895"/>
    </source>
</evidence>
<evidence type="ECO:0000313" key="9">
    <source>
        <dbReference type="EMBL" id="KYQ89048.1"/>
    </source>
</evidence>
<dbReference type="InterPro" id="IPR042617">
    <property type="entry name" value="CTC1-like"/>
</dbReference>
<dbReference type="EMBL" id="LODT01000042">
    <property type="protein sequence ID" value="KYQ89048.1"/>
    <property type="molecule type" value="Genomic_DNA"/>
</dbReference>
<dbReference type="AlphaFoldDB" id="A0A151Z532"/>
<evidence type="ECO:0000256" key="5">
    <source>
        <dbReference type="ARBA" id="ARBA00022454"/>
    </source>
</evidence>
<name>A0A151Z532_TIELA</name>
<keyword evidence="5" id="KW-0158">Chromosome</keyword>
<dbReference type="PANTHER" id="PTHR14865:SF2">
    <property type="entry name" value="CST COMPLEX SUBUNIT CTC1"/>
    <property type="match status" value="1"/>
</dbReference>
<evidence type="ECO:0000256" key="2">
    <source>
        <dbReference type="ARBA" id="ARBA00004574"/>
    </source>
</evidence>
<accession>A0A151Z532</accession>